<name>A0A9X3WV00_9BACI</name>
<proteinExistence type="predicted"/>
<keyword evidence="2" id="KW-1185">Reference proteome</keyword>
<evidence type="ECO:0000313" key="1">
    <source>
        <dbReference type="EMBL" id="MDC3425073.1"/>
    </source>
</evidence>
<dbReference type="Gene3D" id="2.40.128.20">
    <property type="match status" value="1"/>
</dbReference>
<protein>
    <submittedName>
        <fullName evidence="1">DUF1934 domain-containing protein</fullName>
    </submittedName>
</protein>
<comment type="caution">
    <text evidence="1">The sequence shown here is derived from an EMBL/GenBank/DDBJ whole genome shotgun (WGS) entry which is preliminary data.</text>
</comment>
<organism evidence="1 2">
    <name type="scientific">Terrihalobacillus insolitus</name>
    <dbReference type="NCBI Taxonomy" id="2950438"/>
    <lineage>
        <taxon>Bacteria</taxon>
        <taxon>Bacillati</taxon>
        <taxon>Bacillota</taxon>
        <taxon>Bacilli</taxon>
        <taxon>Bacillales</taxon>
        <taxon>Bacillaceae</taxon>
        <taxon>Terrihalobacillus</taxon>
    </lineage>
</organism>
<dbReference type="Proteomes" id="UP001145050">
    <property type="component" value="Unassembled WGS sequence"/>
</dbReference>
<dbReference type="InterPro" id="IPR015231">
    <property type="entry name" value="DUF1934"/>
</dbReference>
<dbReference type="RefSeq" id="WP_272436872.1">
    <property type="nucleotide sequence ID" value="NZ_JAMQKB010000010.1"/>
</dbReference>
<sequence length="153" mass="17700">MVQKIPVSIDLTTEIRELDHVESITIEESGTLIKKGNINVLTFVEHREEAEDILALITIQPGKVSVKRSGGVEMHQVFKRKQTTENVYRHEYGTLHMETYTDQISYHQLGNQKKGELFVSYQVKLNGEQKRKHRLTLSFKEETKDEHYGGDTE</sequence>
<dbReference type="AlphaFoldDB" id="A0A9X3WV00"/>
<dbReference type="InterPro" id="IPR012674">
    <property type="entry name" value="Calycin"/>
</dbReference>
<reference evidence="1" key="1">
    <citation type="submission" date="2022-06" db="EMBL/GenBank/DDBJ databases">
        <title>Aquibacillus sp. a new bacterium isolated from soil saline samples.</title>
        <authorList>
            <person name="Galisteo C."/>
            <person name="De La Haba R."/>
            <person name="Sanchez-Porro C."/>
            <person name="Ventosa A."/>
        </authorList>
    </citation>
    <scope>NUCLEOTIDE SEQUENCE</scope>
    <source>
        <strain evidence="1">3ASR75-11</strain>
    </source>
</reference>
<dbReference type="Pfam" id="PF09148">
    <property type="entry name" value="DUF1934"/>
    <property type="match status" value="1"/>
</dbReference>
<dbReference type="EMBL" id="JAMQKB010000010">
    <property type="protein sequence ID" value="MDC3425073.1"/>
    <property type="molecule type" value="Genomic_DNA"/>
</dbReference>
<gene>
    <name evidence="1" type="ORF">NC797_11205</name>
</gene>
<accession>A0A9X3WV00</accession>
<evidence type="ECO:0000313" key="2">
    <source>
        <dbReference type="Proteomes" id="UP001145050"/>
    </source>
</evidence>
<dbReference type="SUPFAM" id="SSF50814">
    <property type="entry name" value="Lipocalins"/>
    <property type="match status" value="1"/>
</dbReference>